<comment type="caution">
    <text evidence="1">The sequence shown here is derived from an EMBL/GenBank/DDBJ whole genome shotgun (WGS) entry which is preliminary data.</text>
</comment>
<sequence>MRWQQAVKPQICKAFSLQECAKAFLKSSSTWERLKDCIVPAIGKMNGCQTTGFLAFISELDGFAG</sequence>
<protein>
    <recommendedName>
        <fullName evidence="3">Transposase</fullName>
    </recommendedName>
</protein>
<dbReference type="RefSeq" id="WP_354661339.1">
    <property type="nucleotide sequence ID" value="NZ_JBEXAC010000002.1"/>
</dbReference>
<evidence type="ECO:0000313" key="2">
    <source>
        <dbReference type="Proteomes" id="UP001549749"/>
    </source>
</evidence>
<proteinExistence type="predicted"/>
<dbReference type="Proteomes" id="UP001549749">
    <property type="component" value="Unassembled WGS sequence"/>
</dbReference>
<gene>
    <name evidence="1" type="ORF">ABR189_15035</name>
</gene>
<name>A0ABV2T6Q2_9BACT</name>
<keyword evidence="2" id="KW-1185">Reference proteome</keyword>
<accession>A0ABV2T6Q2</accession>
<dbReference type="EMBL" id="JBEXAC010000002">
    <property type="protein sequence ID" value="MET6998697.1"/>
    <property type="molecule type" value="Genomic_DNA"/>
</dbReference>
<evidence type="ECO:0000313" key="1">
    <source>
        <dbReference type="EMBL" id="MET6998697.1"/>
    </source>
</evidence>
<evidence type="ECO:0008006" key="3">
    <source>
        <dbReference type="Google" id="ProtNLM"/>
    </source>
</evidence>
<reference evidence="1 2" key="1">
    <citation type="submission" date="2024-06" db="EMBL/GenBank/DDBJ databases">
        <title>Chitinophaga defluvii sp. nov., isolated from municipal sewage.</title>
        <authorList>
            <person name="Zhang L."/>
        </authorList>
    </citation>
    <scope>NUCLEOTIDE SEQUENCE [LARGE SCALE GENOMIC DNA]</scope>
    <source>
        <strain evidence="1 2">H8</strain>
    </source>
</reference>
<organism evidence="1 2">
    <name type="scientific">Chitinophaga defluvii</name>
    <dbReference type="NCBI Taxonomy" id="3163343"/>
    <lineage>
        <taxon>Bacteria</taxon>
        <taxon>Pseudomonadati</taxon>
        <taxon>Bacteroidota</taxon>
        <taxon>Chitinophagia</taxon>
        <taxon>Chitinophagales</taxon>
        <taxon>Chitinophagaceae</taxon>
        <taxon>Chitinophaga</taxon>
    </lineage>
</organism>